<evidence type="ECO:0000259" key="1">
    <source>
        <dbReference type="PROSITE" id="PS50878"/>
    </source>
</evidence>
<dbReference type="PANTHER" id="PTHR33116:SF78">
    <property type="entry name" value="OS12G0587133 PROTEIN"/>
    <property type="match status" value="1"/>
</dbReference>
<proteinExistence type="predicted"/>
<dbReference type="Pfam" id="PF13966">
    <property type="entry name" value="zf-RVT"/>
    <property type="match status" value="1"/>
</dbReference>
<dbReference type="InterPro" id="IPR002156">
    <property type="entry name" value="RNaseH_domain"/>
</dbReference>
<dbReference type="Proteomes" id="UP000236161">
    <property type="component" value="Unassembled WGS sequence"/>
</dbReference>
<dbReference type="STRING" id="1088818.A0A2I0A5F6"/>
<dbReference type="InterPro" id="IPR026960">
    <property type="entry name" value="RVT-Znf"/>
</dbReference>
<organism evidence="2 3">
    <name type="scientific">Apostasia shenzhenica</name>
    <dbReference type="NCBI Taxonomy" id="1088818"/>
    <lineage>
        <taxon>Eukaryota</taxon>
        <taxon>Viridiplantae</taxon>
        <taxon>Streptophyta</taxon>
        <taxon>Embryophyta</taxon>
        <taxon>Tracheophyta</taxon>
        <taxon>Spermatophyta</taxon>
        <taxon>Magnoliopsida</taxon>
        <taxon>Liliopsida</taxon>
        <taxon>Asparagales</taxon>
        <taxon>Orchidaceae</taxon>
        <taxon>Apostasioideae</taxon>
        <taxon>Apostasia</taxon>
    </lineage>
</organism>
<gene>
    <name evidence="2" type="ORF">AXF42_Ash017660</name>
</gene>
<protein>
    <submittedName>
        <fullName evidence="2">Ribonuclease H protein</fullName>
        <ecNumber evidence="2">3.1.13.-</ecNumber>
    </submittedName>
</protein>
<evidence type="ECO:0000313" key="3">
    <source>
        <dbReference type="Proteomes" id="UP000236161"/>
    </source>
</evidence>
<accession>A0A2I0A5F6</accession>
<dbReference type="Gene3D" id="3.30.420.10">
    <property type="entry name" value="Ribonuclease H-like superfamily/Ribonuclease H"/>
    <property type="match status" value="1"/>
</dbReference>
<dbReference type="SUPFAM" id="SSF56672">
    <property type="entry name" value="DNA/RNA polymerases"/>
    <property type="match status" value="1"/>
</dbReference>
<evidence type="ECO:0000313" key="2">
    <source>
        <dbReference type="EMBL" id="PKA50781.1"/>
    </source>
</evidence>
<keyword evidence="2" id="KW-0378">Hydrolase</keyword>
<feature type="domain" description="Reverse transcriptase" evidence="1">
    <location>
        <begin position="1"/>
        <end position="274"/>
    </location>
</feature>
<dbReference type="InterPro" id="IPR012337">
    <property type="entry name" value="RNaseH-like_sf"/>
</dbReference>
<dbReference type="InterPro" id="IPR043502">
    <property type="entry name" value="DNA/RNA_pol_sf"/>
</dbReference>
<dbReference type="OrthoDB" id="786357at2759"/>
<dbReference type="GO" id="GO:0004523">
    <property type="term" value="F:RNA-DNA hybrid ribonuclease activity"/>
    <property type="evidence" value="ECO:0007669"/>
    <property type="project" value="InterPro"/>
</dbReference>
<dbReference type="GO" id="GO:0003676">
    <property type="term" value="F:nucleic acid binding"/>
    <property type="evidence" value="ECO:0007669"/>
    <property type="project" value="InterPro"/>
</dbReference>
<keyword evidence="3" id="KW-1185">Reference proteome</keyword>
<name>A0A2I0A5F6_9ASPA</name>
<dbReference type="AlphaFoldDB" id="A0A2I0A5F6"/>
<dbReference type="CDD" id="cd01650">
    <property type="entry name" value="RT_nLTR_like"/>
    <property type="match status" value="1"/>
</dbReference>
<dbReference type="PANTHER" id="PTHR33116">
    <property type="entry name" value="REVERSE TRANSCRIPTASE ZINC-BINDING DOMAIN-CONTAINING PROTEIN-RELATED-RELATED"/>
    <property type="match status" value="1"/>
</dbReference>
<dbReference type="Pfam" id="PF00078">
    <property type="entry name" value="RVT_1"/>
    <property type="match status" value="1"/>
</dbReference>
<reference evidence="2 3" key="1">
    <citation type="journal article" date="2017" name="Nature">
        <title>The Apostasia genome and the evolution of orchids.</title>
        <authorList>
            <person name="Zhang G.Q."/>
            <person name="Liu K.W."/>
            <person name="Li Z."/>
            <person name="Lohaus R."/>
            <person name="Hsiao Y.Y."/>
            <person name="Niu S.C."/>
            <person name="Wang J.Y."/>
            <person name="Lin Y.C."/>
            <person name="Xu Q."/>
            <person name="Chen L.J."/>
            <person name="Yoshida K."/>
            <person name="Fujiwara S."/>
            <person name="Wang Z.W."/>
            <person name="Zhang Y.Q."/>
            <person name="Mitsuda N."/>
            <person name="Wang M."/>
            <person name="Liu G.H."/>
            <person name="Pecoraro L."/>
            <person name="Huang H.X."/>
            <person name="Xiao X.J."/>
            <person name="Lin M."/>
            <person name="Wu X.Y."/>
            <person name="Wu W.L."/>
            <person name="Chen Y.Y."/>
            <person name="Chang S.B."/>
            <person name="Sakamoto S."/>
            <person name="Ohme-Takagi M."/>
            <person name="Yagi M."/>
            <person name="Zeng S.J."/>
            <person name="Shen C.Y."/>
            <person name="Yeh C.M."/>
            <person name="Luo Y.B."/>
            <person name="Tsai W.C."/>
            <person name="Van de Peer Y."/>
            <person name="Liu Z.J."/>
        </authorList>
    </citation>
    <scope>NUCLEOTIDE SEQUENCE [LARGE SCALE GENOMIC DNA]</scope>
    <source>
        <strain evidence="3">cv. Shenzhen</strain>
        <tissue evidence="2">Stem</tissue>
    </source>
</reference>
<dbReference type="Pfam" id="PF13456">
    <property type="entry name" value="RVT_3"/>
    <property type="match status" value="1"/>
</dbReference>
<dbReference type="InterPro" id="IPR000477">
    <property type="entry name" value="RT_dom"/>
</dbReference>
<dbReference type="SUPFAM" id="SSF53098">
    <property type="entry name" value="Ribonuclease H-like"/>
    <property type="match status" value="1"/>
</dbReference>
<dbReference type="InterPro" id="IPR036397">
    <property type="entry name" value="RNaseH_sf"/>
</dbReference>
<dbReference type="EC" id="3.1.13.-" evidence="2"/>
<dbReference type="PROSITE" id="PS50878">
    <property type="entry name" value="RT_POL"/>
    <property type="match status" value="1"/>
</dbReference>
<sequence>MPPRWKDTLVILLPKTQNAHLPNQFRPISLCSTTYKIVAKILVNRMKLCLGPLIAKEQTTFVPDRNIADNCILAQEVMHRLRFSTSKLGLMALKIDMEQAYDRMRWDFLCSMLHHFGFPAIWINWVMACISNPRFQITFNGIRSPWIAATCGLRQGCPLSPYLFIFCSELLSLLIQDKLATNALHDIQLSHNGPVLSHLLFADDIFIFTPATHKAAMAIKNIFCSYCDASGQRINQAKSSIFFSNKTKRSRKRMLVNILGFHQQHQGKYLGIPLLFRKPKKDDYISMISRIRSQISLWGVRSLSFAGRLTLINSVLSSIPIYSMSHTFMPKSILASIEQLIRQFLWSGDMTRNSLHYVNWNSIAKPKAFGGLDIHRFSLWRRVLIAKLAAHFYTKHHSLWVSFFQAKYGNRQQVFSFKRGNSYVWQLICHSGDLIVDKMKWKIGSGLSCSVLHDPWITNIPLIRWPTFINVMIELPLHVSAFLLDDHWDVCKLSCFFGEALVQRIISLPRLPCSAPDTWTWQSTDSSRIPTSMLYKDLFPAASNSLTWMWKLKCQPRFQTFLWRLYQNSLPTFTWLASRRLSDKINCPWGCADPEDLNHVFCICPFAKDVFTYLYVSLPASSMQLSPIHLLSLPDSLPALLQLMSSSILQNRHCTCTHYLAAAFYFIWQARNNKVHVQAFHSPRVIVIHSIFQYTSINFSSVENWDSISLPGCHDPALSWSPPPQHWLKINFDGAVRKDSAAIGALVRNSEGHLLVAEGRTLATQAVLTAELQAALLAAELSKPWLGRMQGIWLEGDSKFIIDQLQAALQWPQSSSSDEIHAILRVLVAFPFCKISHMYRQANEAANFVASTSFVSNVCWDHTMSLPPDFCAILLKDCFLCT</sequence>
<dbReference type="EMBL" id="KZ452018">
    <property type="protein sequence ID" value="PKA50781.1"/>
    <property type="molecule type" value="Genomic_DNA"/>
</dbReference>